<dbReference type="WBParaSite" id="nRc.2.0.1.t15065-RA">
    <property type="protein sequence ID" value="nRc.2.0.1.t15065-RA"/>
    <property type="gene ID" value="nRc.2.0.1.g15065"/>
</dbReference>
<keyword evidence="1" id="KW-1185">Reference proteome</keyword>
<dbReference type="Proteomes" id="UP000887565">
    <property type="component" value="Unplaced"/>
</dbReference>
<organism evidence="1 2">
    <name type="scientific">Romanomermis culicivorax</name>
    <name type="common">Nematode worm</name>
    <dbReference type="NCBI Taxonomy" id="13658"/>
    <lineage>
        <taxon>Eukaryota</taxon>
        <taxon>Metazoa</taxon>
        <taxon>Ecdysozoa</taxon>
        <taxon>Nematoda</taxon>
        <taxon>Enoplea</taxon>
        <taxon>Dorylaimia</taxon>
        <taxon>Mermithida</taxon>
        <taxon>Mermithoidea</taxon>
        <taxon>Mermithidae</taxon>
        <taxon>Romanomermis</taxon>
    </lineage>
</organism>
<reference evidence="2" key="1">
    <citation type="submission" date="2022-11" db="UniProtKB">
        <authorList>
            <consortium name="WormBaseParasite"/>
        </authorList>
    </citation>
    <scope>IDENTIFICATION</scope>
</reference>
<evidence type="ECO:0000313" key="2">
    <source>
        <dbReference type="WBParaSite" id="nRc.2.0.1.t15065-RA"/>
    </source>
</evidence>
<proteinExistence type="predicted"/>
<name>A0A915IMM7_ROMCU</name>
<dbReference type="PROSITE" id="PS51257">
    <property type="entry name" value="PROKAR_LIPOPROTEIN"/>
    <property type="match status" value="1"/>
</dbReference>
<sequence>MQTKIADDCPGGCGFPGSSGCCDSHGGCGIVMTIKTDRMRMGRIAAVVGGIAAAGKRSEGLQS</sequence>
<accession>A0A915IMM7</accession>
<evidence type="ECO:0000313" key="1">
    <source>
        <dbReference type="Proteomes" id="UP000887565"/>
    </source>
</evidence>
<protein>
    <submittedName>
        <fullName evidence="2">Uncharacterized protein</fullName>
    </submittedName>
</protein>
<dbReference type="AlphaFoldDB" id="A0A915IMM7"/>